<keyword evidence="9" id="KW-1185">Reference proteome</keyword>
<comment type="similarity">
    <text evidence="6">Belongs to the peptidase M48 family.</text>
</comment>
<name>A0ABW9XET6_9SPHN</name>
<dbReference type="InterPro" id="IPR036034">
    <property type="entry name" value="PDZ_sf"/>
</dbReference>
<evidence type="ECO:0000256" key="1">
    <source>
        <dbReference type="ARBA" id="ARBA00022670"/>
    </source>
</evidence>
<evidence type="ECO:0000256" key="2">
    <source>
        <dbReference type="ARBA" id="ARBA00022723"/>
    </source>
</evidence>
<dbReference type="Proteomes" id="UP000753724">
    <property type="component" value="Unassembled WGS sequence"/>
</dbReference>
<gene>
    <name evidence="8" type="ORF">GTZ99_10825</name>
</gene>
<protein>
    <submittedName>
        <fullName evidence="8">M48 family metalloprotease</fullName>
    </submittedName>
</protein>
<evidence type="ECO:0000256" key="3">
    <source>
        <dbReference type="ARBA" id="ARBA00022801"/>
    </source>
</evidence>
<evidence type="ECO:0000256" key="4">
    <source>
        <dbReference type="ARBA" id="ARBA00022833"/>
    </source>
</evidence>
<organism evidence="8 9">
    <name type="scientific">Novosphingobium ovatum</name>
    <dbReference type="NCBI Taxonomy" id="1908523"/>
    <lineage>
        <taxon>Bacteria</taxon>
        <taxon>Pseudomonadati</taxon>
        <taxon>Pseudomonadota</taxon>
        <taxon>Alphaproteobacteria</taxon>
        <taxon>Sphingomonadales</taxon>
        <taxon>Sphingomonadaceae</taxon>
        <taxon>Novosphingobium</taxon>
    </lineage>
</organism>
<dbReference type="InterPro" id="IPR001478">
    <property type="entry name" value="PDZ"/>
</dbReference>
<evidence type="ECO:0000313" key="9">
    <source>
        <dbReference type="Proteomes" id="UP000753724"/>
    </source>
</evidence>
<evidence type="ECO:0000259" key="7">
    <source>
        <dbReference type="PROSITE" id="PS50106"/>
    </source>
</evidence>
<dbReference type="GO" id="GO:0008237">
    <property type="term" value="F:metallopeptidase activity"/>
    <property type="evidence" value="ECO:0007669"/>
    <property type="project" value="UniProtKB-KW"/>
</dbReference>
<keyword evidence="4 6" id="KW-0862">Zinc</keyword>
<accession>A0ABW9XET6</accession>
<comment type="caution">
    <text evidence="8">The sequence shown here is derived from an EMBL/GenBank/DDBJ whole genome shotgun (WGS) entry which is preliminary data.</text>
</comment>
<dbReference type="Pfam" id="PF01435">
    <property type="entry name" value="Peptidase_M48"/>
    <property type="match status" value="1"/>
</dbReference>
<evidence type="ECO:0000256" key="6">
    <source>
        <dbReference type="RuleBase" id="RU003983"/>
    </source>
</evidence>
<reference evidence="9" key="1">
    <citation type="submission" date="2020-01" db="EMBL/GenBank/DDBJ databases">
        <title>Sphingomonas sp. strain CSW-10.</title>
        <authorList>
            <person name="Chen W.-M."/>
        </authorList>
    </citation>
    <scope>NUCLEOTIDE SEQUENCE [LARGE SCALE GENOMIC DNA]</scope>
    <source>
        <strain evidence="9">FSY-8</strain>
    </source>
</reference>
<evidence type="ECO:0000313" key="8">
    <source>
        <dbReference type="EMBL" id="NBC37049.1"/>
    </source>
</evidence>
<dbReference type="Gene3D" id="2.30.42.10">
    <property type="match status" value="1"/>
</dbReference>
<keyword evidence="5 6" id="KW-0482">Metalloprotease</keyword>
<evidence type="ECO:0000256" key="5">
    <source>
        <dbReference type="ARBA" id="ARBA00023049"/>
    </source>
</evidence>
<dbReference type="Gene3D" id="3.30.2010.10">
    <property type="entry name" value="Metalloproteases ('zincins'), catalytic domain"/>
    <property type="match status" value="1"/>
</dbReference>
<comment type="cofactor">
    <cofactor evidence="6">
        <name>Zn(2+)</name>
        <dbReference type="ChEBI" id="CHEBI:29105"/>
    </cofactor>
    <text evidence="6">Binds 1 zinc ion per subunit.</text>
</comment>
<keyword evidence="2" id="KW-0479">Metal-binding</keyword>
<dbReference type="InterPro" id="IPR001915">
    <property type="entry name" value="Peptidase_M48"/>
</dbReference>
<proteinExistence type="inferred from homology"/>
<dbReference type="EMBL" id="JAAAPO010000004">
    <property type="protein sequence ID" value="NBC37049.1"/>
    <property type="molecule type" value="Genomic_DNA"/>
</dbReference>
<dbReference type="SUPFAM" id="SSF50156">
    <property type="entry name" value="PDZ domain-like"/>
    <property type="match status" value="1"/>
</dbReference>
<feature type="domain" description="PDZ" evidence="7">
    <location>
        <begin position="57"/>
        <end position="109"/>
    </location>
</feature>
<keyword evidence="1 6" id="KW-0645">Protease</keyword>
<sequence>MLASLPLSLSAAPALSAAQIRTWQADHTRVSAIALRLLSANLDRCPDARHFDFGYLALNLAPDAAGAVRDLWSTAIGLTPQPQLVVITPNGPAAAAGLQVGDRIAAMDGVAWEADPAPRAAYFTAARAAQAAGHMTLQVDRAGGSVTVTLAGATTCAVSVALTTAPGYNASTYGTRVEVQAGVPTLLTDQDELAAVVAHEIAHALLRHSGPGQEAAVRDPARRARIEREADALGVRLLLRAGFDPMGAARATPRLDRANRGPLSRMMGLYGSYMPTEQRVAFLTEQAAQARAEQANPAP</sequence>
<dbReference type="PROSITE" id="PS50106">
    <property type="entry name" value="PDZ"/>
    <property type="match status" value="1"/>
</dbReference>
<keyword evidence="3 6" id="KW-0378">Hydrolase</keyword>